<dbReference type="InterPro" id="IPR036866">
    <property type="entry name" value="RibonucZ/Hydroxyglut_hydro"/>
</dbReference>
<reference evidence="2 3" key="1">
    <citation type="submission" date="2019-02" db="EMBL/GenBank/DDBJ databases">
        <title>WGS of Pseudoxanthomonas species novum from clinical isolates.</title>
        <authorList>
            <person name="Bernier A.-M."/>
            <person name="Bernard K."/>
            <person name="Vachon A."/>
        </authorList>
    </citation>
    <scope>NUCLEOTIDE SEQUENCE [LARGE SCALE GENOMIC DNA]</scope>
    <source>
        <strain evidence="2 3">NML130969</strain>
    </source>
</reference>
<dbReference type="Proteomes" id="UP000294164">
    <property type="component" value="Unassembled WGS sequence"/>
</dbReference>
<organism evidence="2 3">
    <name type="scientific">Pseudoxanthomonas winnipegensis</name>
    <dbReference type="NCBI Taxonomy" id="2480810"/>
    <lineage>
        <taxon>Bacteria</taxon>
        <taxon>Pseudomonadati</taxon>
        <taxon>Pseudomonadota</taxon>
        <taxon>Gammaproteobacteria</taxon>
        <taxon>Lysobacterales</taxon>
        <taxon>Lysobacteraceae</taxon>
        <taxon>Pseudoxanthomonas</taxon>
    </lineage>
</organism>
<dbReference type="EMBL" id="SHMG01000018">
    <property type="protein sequence ID" value="TAA35172.1"/>
    <property type="molecule type" value="Genomic_DNA"/>
</dbReference>
<dbReference type="InterPro" id="IPR052159">
    <property type="entry name" value="Competence_DNA_uptake"/>
</dbReference>
<sequence length="441" mass="48274">MSLPYFTRRRFLGGLGTALAAGMLPLPGWAQRAAATASAAVDRIREPLSGWSPGMLDIHHIGTGRGNATLIVCPDGTAMMIDAGAIDGLDKYLIDELPNATRRPGEWVGRYAHRHLAQAGRHELDDFVLTHFHRDHMGECLPDTPLAPGGHYALTGVTDLAQWLPIRRYLDRGYPDYAFPQSLDDANQRNYRAFIEQERARGARVERFRAGAADQLRLRRDAAAYPDFAIRNLVVNGELWTGEGERTRTLFPPGALPTENQCSLALRLHYGAFTYYSGGDLSNSINYYGDDPWRDVETPVAQATGAVDVAVANHHAYADAMGPACVHALRPRAFVILTNDSAHPSVSPLENMLSERLYPGPRDIYATAIKPENVVANKRIREMTSTNGHVVVRVEPGGAQYRIVVTDNSDESDTVLAVHGPYASRCPVAQTPGNGCPWSNG</sequence>
<protein>
    <recommendedName>
        <fullName evidence="4">MBL fold metallo-hydrolase</fullName>
    </recommendedName>
</protein>
<dbReference type="OrthoDB" id="9761531at2"/>
<dbReference type="PANTHER" id="PTHR30619">
    <property type="entry name" value="DNA INTERNALIZATION/COMPETENCE PROTEIN COMEC/REC2"/>
    <property type="match status" value="1"/>
</dbReference>
<dbReference type="InterPro" id="IPR006311">
    <property type="entry name" value="TAT_signal"/>
</dbReference>
<evidence type="ECO:0000313" key="3">
    <source>
        <dbReference type="Proteomes" id="UP000294164"/>
    </source>
</evidence>
<dbReference type="SUPFAM" id="SSF56281">
    <property type="entry name" value="Metallo-hydrolase/oxidoreductase"/>
    <property type="match status" value="1"/>
</dbReference>
<keyword evidence="1" id="KW-0732">Signal</keyword>
<dbReference type="PROSITE" id="PS51318">
    <property type="entry name" value="TAT"/>
    <property type="match status" value="1"/>
</dbReference>
<dbReference type="Gene3D" id="3.60.15.10">
    <property type="entry name" value="Ribonuclease Z/Hydroxyacylglutathione hydrolase-like"/>
    <property type="match status" value="1"/>
</dbReference>
<accession>A0A4Q8LV93</accession>
<feature type="signal peptide" evidence="1">
    <location>
        <begin position="1"/>
        <end position="30"/>
    </location>
</feature>
<dbReference type="PANTHER" id="PTHR30619:SF1">
    <property type="entry name" value="RECOMBINATION PROTEIN 2"/>
    <property type="match status" value="1"/>
</dbReference>
<dbReference type="AlphaFoldDB" id="A0A4Q8LV93"/>
<name>A0A4Q8LV93_9GAMM</name>
<proteinExistence type="predicted"/>
<evidence type="ECO:0000256" key="1">
    <source>
        <dbReference type="SAM" id="SignalP"/>
    </source>
</evidence>
<evidence type="ECO:0000313" key="2">
    <source>
        <dbReference type="EMBL" id="TAA35172.1"/>
    </source>
</evidence>
<gene>
    <name evidence="2" type="ORF">EA655_20285</name>
</gene>
<comment type="caution">
    <text evidence="2">The sequence shown here is derived from an EMBL/GenBank/DDBJ whole genome shotgun (WGS) entry which is preliminary data.</text>
</comment>
<dbReference type="RefSeq" id="WP_130536099.1">
    <property type="nucleotide sequence ID" value="NZ_SHMG01000018.1"/>
</dbReference>
<feature type="chain" id="PRO_5020491801" description="MBL fold metallo-hydrolase" evidence="1">
    <location>
        <begin position="31"/>
        <end position="441"/>
    </location>
</feature>
<evidence type="ECO:0008006" key="4">
    <source>
        <dbReference type="Google" id="ProtNLM"/>
    </source>
</evidence>